<dbReference type="GO" id="GO:0001046">
    <property type="term" value="F:core promoter sequence-specific DNA binding"/>
    <property type="evidence" value="ECO:0007669"/>
    <property type="project" value="TreeGrafter"/>
</dbReference>
<organism evidence="2 3">
    <name type="scientific">Citrobacter braakii</name>
    <dbReference type="NCBI Taxonomy" id="57706"/>
    <lineage>
        <taxon>Bacteria</taxon>
        <taxon>Pseudomonadati</taxon>
        <taxon>Pseudomonadota</taxon>
        <taxon>Gammaproteobacteria</taxon>
        <taxon>Enterobacterales</taxon>
        <taxon>Enterobacteriaceae</taxon>
        <taxon>Citrobacter</taxon>
        <taxon>Citrobacter freundii complex</taxon>
    </lineage>
</organism>
<dbReference type="InterPro" id="IPR001387">
    <property type="entry name" value="Cro/C1-type_HTH"/>
</dbReference>
<dbReference type="EMBL" id="NAEW01000011">
    <property type="protein sequence ID" value="OQM40308.1"/>
    <property type="molecule type" value="Genomic_DNA"/>
</dbReference>
<evidence type="ECO:0000313" key="3">
    <source>
        <dbReference type="Proteomes" id="UP000192573"/>
    </source>
</evidence>
<protein>
    <submittedName>
        <fullName evidence="2">Transcriptional regulator</fullName>
    </submittedName>
</protein>
<reference evidence="2 3" key="1">
    <citation type="submission" date="2017-03" db="EMBL/GenBank/DDBJ databases">
        <authorList>
            <person name="Afonso C.L."/>
            <person name="Miller P.J."/>
            <person name="Scott M.A."/>
            <person name="Spackman E."/>
            <person name="Goraichik I."/>
            <person name="Dimitrov K.M."/>
            <person name="Suarez D.L."/>
            <person name="Swayne D.E."/>
        </authorList>
    </citation>
    <scope>NUCLEOTIDE SEQUENCE [LARGE SCALE GENOMIC DNA]</scope>
    <source>
        <strain evidence="2 3">ATCC 51113</strain>
    </source>
</reference>
<dbReference type="GO" id="GO:0006355">
    <property type="term" value="P:regulation of DNA-templated transcription"/>
    <property type="evidence" value="ECO:0007669"/>
    <property type="project" value="InterPro"/>
</dbReference>
<dbReference type="PANTHER" id="PTHR40455">
    <property type="entry name" value="ANTITOXIN HIGA"/>
    <property type="match status" value="1"/>
</dbReference>
<accession>A0A1V8NV58</accession>
<dbReference type="Proteomes" id="UP000192573">
    <property type="component" value="Unassembled WGS sequence"/>
</dbReference>
<sequence length="150" mass="16967">MRTHESHQIDTASVKLMIDTFTDAVKKIPLLGKEQNEAEYRKALALVEFLVDRNDLENPLFELLSARIRDYEKHAPEFSALNQQLEHTPHGVALLRTLMDQYGLKAADLANELGSKSNVSNILNGRRALTVSHIKMLAERFNLPADAFIE</sequence>
<dbReference type="RefSeq" id="WP_080859878.1">
    <property type="nucleotide sequence ID" value="NZ_CP077405.1"/>
</dbReference>
<dbReference type="Gene3D" id="1.10.260.40">
    <property type="entry name" value="lambda repressor-like DNA-binding domains"/>
    <property type="match status" value="1"/>
</dbReference>
<dbReference type="Pfam" id="PF01381">
    <property type="entry name" value="HTH_3"/>
    <property type="match status" value="1"/>
</dbReference>
<dbReference type="PROSITE" id="PS50943">
    <property type="entry name" value="HTH_CROC1"/>
    <property type="match status" value="1"/>
</dbReference>
<dbReference type="PANTHER" id="PTHR40455:SF1">
    <property type="entry name" value="ANTITOXIN HIGA"/>
    <property type="match status" value="1"/>
</dbReference>
<dbReference type="SUPFAM" id="SSF47413">
    <property type="entry name" value="lambda repressor-like DNA-binding domains"/>
    <property type="match status" value="1"/>
</dbReference>
<dbReference type="InterPro" id="IPR039060">
    <property type="entry name" value="Antitox_HigA"/>
</dbReference>
<name>A0A1V8NV58_CITBR</name>
<gene>
    <name evidence="2" type="ORF">BZK42_19690</name>
</gene>
<dbReference type="CDD" id="cd00093">
    <property type="entry name" value="HTH_XRE"/>
    <property type="match status" value="1"/>
</dbReference>
<dbReference type="AlphaFoldDB" id="A0A1V8NV58"/>
<evidence type="ECO:0000313" key="2">
    <source>
        <dbReference type="EMBL" id="OQM40308.1"/>
    </source>
</evidence>
<dbReference type="SMART" id="SM00530">
    <property type="entry name" value="HTH_XRE"/>
    <property type="match status" value="1"/>
</dbReference>
<feature type="domain" description="HTH cro/C1-type" evidence="1">
    <location>
        <begin position="95"/>
        <end position="148"/>
    </location>
</feature>
<comment type="caution">
    <text evidence="2">The sequence shown here is derived from an EMBL/GenBank/DDBJ whole genome shotgun (WGS) entry which is preliminary data.</text>
</comment>
<dbReference type="InterPro" id="IPR010982">
    <property type="entry name" value="Lambda_DNA-bd_dom_sf"/>
</dbReference>
<evidence type="ECO:0000259" key="1">
    <source>
        <dbReference type="PROSITE" id="PS50943"/>
    </source>
</evidence>
<proteinExistence type="predicted"/>